<dbReference type="AlphaFoldDB" id="A0A398BKF7"/>
<accession>A0A398BKF7</accession>
<keyword evidence="2" id="KW-1185">Reference proteome</keyword>
<gene>
    <name evidence="1" type="ORF">D1970_00360</name>
</gene>
<dbReference type="EMBL" id="QWVT01000001">
    <property type="protein sequence ID" value="RID88988.1"/>
    <property type="molecule type" value="Genomic_DNA"/>
</dbReference>
<dbReference type="OrthoDB" id="2879580at2"/>
<organism evidence="1 2">
    <name type="scientific">Mesobacillus zeae</name>
    <dbReference type="NCBI Taxonomy" id="1917180"/>
    <lineage>
        <taxon>Bacteria</taxon>
        <taxon>Bacillati</taxon>
        <taxon>Bacillota</taxon>
        <taxon>Bacilli</taxon>
        <taxon>Bacillales</taxon>
        <taxon>Bacillaceae</taxon>
        <taxon>Mesobacillus</taxon>
    </lineage>
</organism>
<comment type="caution">
    <text evidence="1">The sequence shown here is derived from an EMBL/GenBank/DDBJ whole genome shotgun (WGS) entry which is preliminary data.</text>
</comment>
<sequence length="266" mass="28941">MAKITGVKTVDMVGGEITKVAYGGDEYVKVDGPAVKGDLVSIVKAWGGIPAGEFYSVDQVTGTRGREFVYIDGSANGYQSSVQPFRKVSAQSAPAIEERVATLEKRVDALEPAEEPLKVGDYAKIADHVSYDGYAGAGDIVEIHSNVGGFYDFRVVKVSDKSDYTLFDSRSLVRATDEEVAEAKAKLESEKWAKIGRKPNEFKVGDIVRVLDGSDSWLSDGDIGEIAQIDTDDVPYRVKTAEVTDSNWLCVEGIELITPVEARFDR</sequence>
<evidence type="ECO:0000313" key="1">
    <source>
        <dbReference type="EMBL" id="RID88988.1"/>
    </source>
</evidence>
<evidence type="ECO:0000313" key="2">
    <source>
        <dbReference type="Proteomes" id="UP000265816"/>
    </source>
</evidence>
<protein>
    <submittedName>
        <fullName evidence="1">Uncharacterized protein</fullName>
    </submittedName>
</protein>
<proteinExistence type="predicted"/>
<name>A0A398BKF7_9BACI</name>
<dbReference type="Proteomes" id="UP000265816">
    <property type="component" value="Unassembled WGS sequence"/>
</dbReference>
<reference evidence="1 2" key="1">
    <citation type="submission" date="2018-08" db="EMBL/GenBank/DDBJ databases">
        <title>Bacillus jemisoniae sp. nov., Bacillus chryseoplanitiae sp. nov., Bacillus resnikiae sp. nov., and Bacillus frankliniae sp. nov., isolated from Viking spacecraft and associated surfaces.</title>
        <authorList>
            <person name="Seuylemezian A."/>
            <person name="Vaishampayan P."/>
        </authorList>
    </citation>
    <scope>NUCLEOTIDE SEQUENCE [LARGE SCALE GENOMIC DNA]</scope>
    <source>
        <strain evidence="1 2">JJ-247</strain>
    </source>
</reference>
<dbReference type="RefSeq" id="WP_119110900.1">
    <property type="nucleotide sequence ID" value="NZ_CBCSEO010000001.1"/>
</dbReference>